<feature type="region of interest" description="Disordered" evidence="2">
    <location>
        <begin position="222"/>
        <end position="302"/>
    </location>
</feature>
<dbReference type="InterPro" id="IPR001138">
    <property type="entry name" value="Zn2Cys6_DnaBD"/>
</dbReference>
<comment type="caution">
    <text evidence="4">The sequence shown here is derived from an EMBL/GenBank/DDBJ whole genome shotgun (WGS) entry which is preliminary data.</text>
</comment>
<dbReference type="EMBL" id="RBNJ01000794">
    <property type="protein sequence ID" value="RUS34005.1"/>
    <property type="molecule type" value="Genomic_DNA"/>
</dbReference>
<proteinExistence type="predicted"/>
<dbReference type="CDD" id="cd00067">
    <property type="entry name" value="GAL4"/>
    <property type="match status" value="1"/>
</dbReference>
<organism evidence="4 5">
    <name type="scientific">Jimgerdemannia flammicorona</name>
    <dbReference type="NCBI Taxonomy" id="994334"/>
    <lineage>
        <taxon>Eukaryota</taxon>
        <taxon>Fungi</taxon>
        <taxon>Fungi incertae sedis</taxon>
        <taxon>Mucoromycota</taxon>
        <taxon>Mucoromycotina</taxon>
        <taxon>Endogonomycetes</taxon>
        <taxon>Endogonales</taxon>
        <taxon>Endogonaceae</taxon>
        <taxon>Jimgerdemannia</taxon>
    </lineage>
</organism>
<dbReference type="Gene3D" id="4.10.240.10">
    <property type="entry name" value="Zn(2)-C6 fungal-type DNA-binding domain"/>
    <property type="match status" value="1"/>
</dbReference>
<dbReference type="Proteomes" id="UP000274822">
    <property type="component" value="Unassembled WGS sequence"/>
</dbReference>
<evidence type="ECO:0000256" key="2">
    <source>
        <dbReference type="SAM" id="MobiDB-lite"/>
    </source>
</evidence>
<evidence type="ECO:0000313" key="4">
    <source>
        <dbReference type="EMBL" id="RUS34005.1"/>
    </source>
</evidence>
<gene>
    <name evidence="4" type="ORF">BC938DRAFT_482855</name>
</gene>
<accession>A0A433QW96</accession>
<dbReference type="GO" id="GO:0008270">
    <property type="term" value="F:zinc ion binding"/>
    <property type="evidence" value="ECO:0007669"/>
    <property type="project" value="InterPro"/>
</dbReference>
<evidence type="ECO:0000256" key="1">
    <source>
        <dbReference type="ARBA" id="ARBA00023242"/>
    </source>
</evidence>
<protein>
    <recommendedName>
        <fullName evidence="3">Zn(2)-C6 fungal-type domain-containing protein</fullName>
    </recommendedName>
</protein>
<dbReference type="SUPFAM" id="SSF57701">
    <property type="entry name" value="Zn2/Cys6 DNA-binding domain"/>
    <property type="match status" value="1"/>
</dbReference>
<keyword evidence="5" id="KW-1185">Reference proteome</keyword>
<feature type="region of interest" description="Disordered" evidence="2">
    <location>
        <begin position="123"/>
        <end position="185"/>
    </location>
</feature>
<feature type="compositionally biased region" description="Low complexity" evidence="2">
    <location>
        <begin position="136"/>
        <end position="148"/>
    </location>
</feature>
<dbReference type="AlphaFoldDB" id="A0A433QW96"/>
<name>A0A433QW96_9FUNG</name>
<reference evidence="4 5" key="1">
    <citation type="journal article" date="2018" name="New Phytol.">
        <title>Phylogenomics of Endogonaceae and evolution of mycorrhizas within Mucoromycota.</title>
        <authorList>
            <person name="Chang Y."/>
            <person name="Desiro A."/>
            <person name="Na H."/>
            <person name="Sandor L."/>
            <person name="Lipzen A."/>
            <person name="Clum A."/>
            <person name="Barry K."/>
            <person name="Grigoriev I.V."/>
            <person name="Martin F.M."/>
            <person name="Stajich J.E."/>
            <person name="Smith M.E."/>
            <person name="Bonito G."/>
            <person name="Spatafora J.W."/>
        </authorList>
    </citation>
    <scope>NUCLEOTIDE SEQUENCE [LARGE SCALE GENOMIC DNA]</scope>
    <source>
        <strain evidence="4 5">AD002</strain>
    </source>
</reference>
<feature type="compositionally biased region" description="Basic residues" evidence="2">
    <location>
        <begin position="264"/>
        <end position="283"/>
    </location>
</feature>
<feature type="domain" description="Zn(2)-C6 fungal-type" evidence="3">
    <location>
        <begin position="98"/>
        <end position="127"/>
    </location>
</feature>
<dbReference type="Pfam" id="PF00172">
    <property type="entry name" value="Zn_clus"/>
    <property type="match status" value="1"/>
</dbReference>
<feature type="compositionally biased region" description="Basic and acidic residues" evidence="2">
    <location>
        <begin position="245"/>
        <end position="254"/>
    </location>
</feature>
<dbReference type="GO" id="GO:0000981">
    <property type="term" value="F:DNA-binding transcription factor activity, RNA polymerase II-specific"/>
    <property type="evidence" value="ECO:0007669"/>
    <property type="project" value="InterPro"/>
</dbReference>
<dbReference type="PROSITE" id="PS50048">
    <property type="entry name" value="ZN2_CY6_FUNGAL_2"/>
    <property type="match status" value="1"/>
</dbReference>
<evidence type="ECO:0000313" key="5">
    <source>
        <dbReference type="Proteomes" id="UP000274822"/>
    </source>
</evidence>
<dbReference type="PANTHER" id="PTHR46910">
    <property type="entry name" value="TRANSCRIPTION FACTOR PDR1"/>
    <property type="match status" value="1"/>
</dbReference>
<dbReference type="PANTHER" id="PTHR46910:SF11">
    <property type="entry name" value="ZN(2)-C6 FUNGAL-TYPE DOMAIN-CONTAINING PROTEIN"/>
    <property type="match status" value="1"/>
</dbReference>
<dbReference type="InterPro" id="IPR036864">
    <property type="entry name" value="Zn2-C6_fun-type_DNA-bd_sf"/>
</dbReference>
<dbReference type="PROSITE" id="PS00463">
    <property type="entry name" value="ZN2_CY6_FUNGAL_1"/>
    <property type="match status" value="1"/>
</dbReference>
<sequence>MQSHDFGYNPETYLSVEENFMAEHLPQDVPTPSEVISHFSQIAIFTGPPPPPPTDGVTEISDQVAYRPGQAVADSEIRMVYETGTQQPKSRGSRTRQACDLCAKSRRKCDDLSPCGECAKRGKDCTYTRPQKRPSRTSLRSRSSGPSTNVGHNVPPLPEPFGFQSSLETNDPMDEDHVGIPASDLHHTPVIRSMRDNEDLLTTITEQLNVCQRMIGRMYRQLQLQSRSRQAQNRGTRSEQEEDKDNGQDSRDIPTSHTPNLPARRWRGLPKFMSRKVSSKKPRNSIFRSWGKSHRGADGEAS</sequence>
<evidence type="ECO:0000259" key="3">
    <source>
        <dbReference type="PROSITE" id="PS50048"/>
    </source>
</evidence>
<keyword evidence="1" id="KW-0539">Nucleus</keyword>
<dbReference type="SMART" id="SM00066">
    <property type="entry name" value="GAL4"/>
    <property type="match status" value="1"/>
</dbReference>
<dbReference type="InterPro" id="IPR050987">
    <property type="entry name" value="AtrR-like"/>
</dbReference>